<dbReference type="Gene3D" id="2.30.110.10">
    <property type="entry name" value="Electron Transport, Fmn-binding Protein, Chain A"/>
    <property type="match status" value="1"/>
</dbReference>
<dbReference type="InterPro" id="IPR052019">
    <property type="entry name" value="F420H2_bilvrd_red/Heme_oxyg"/>
</dbReference>
<organism evidence="3 4">
    <name type="scientific">Streptomyces fildesensis</name>
    <dbReference type="NCBI Taxonomy" id="375757"/>
    <lineage>
        <taxon>Bacteria</taxon>
        <taxon>Bacillati</taxon>
        <taxon>Actinomycetota</taxon>
        <taxon>Actinomycetes</taxon>
        <taxon>Kitasatosporales</taxon>
        <taxon>Streptomycetaceae</taxon>
        <taxon>Streptomyces</taxon>
    </lineage>
</organism>
<gene>
    <name evidence="3" type="ORF">ACIGXA_22110</name>
</gene>
<evidence type="ECO:0000259" key="2">
    <source>
        <dbReference type="Pfam" id="PF01243"/>
    </source>
</evidence>
<dbReference type="InterPro" id="IPR011576">
    <property type="entry name" value="Pyridox_Oxase_N"/>
</dbReference>
<name>A0ABW8CBL2_9ACTN</name>
<keyword evidence="1" id="KW-0560">Oxidoreductase</keyword>
<evidence type="ECO:0000313" key="3">
    <source>
        <dbReference type="EMBL" id="MFI9103217.1"/>
    </source>
</evidence>
<evidence type="ECO:0000313" key="4">
    <source>
        <dbReference type="Proteomes" id="UP001614394"/>
    </source>
</evidence>
<accession>A0ABW8CBL2</accession>
<dbReference type="SUPFAM" id="SSF50475">
    <property type="entry name" value="FMN-binding split barrel"/>
    <property type="match status" value="1"/>
</dbReference>
<reference evidence="3 4" key="1">
    <citation type="submission" date="2024-10" db="EMBL/GenBank/DDBJ databases">
        <title>The Natural Products Discovery Center: Release of the First 8490 Sequenced Strains for Exploring Actinobacteria Biosynthetic Diversity.</title>
        <authorList>
            <person name="Kalkreuter E."/>
            <person name="Kautsar S.A."/>
            <person name="Yang D."/>
            <person name="Bader C.D."/>
            <person name="Teijaro C.N."/>
            <person name="Fluegel L."/>
            <person name="Davis C.M."/>
            <person name="Simpson J.R."/>
            <person name="Lauterbach L."/>
            <person name="Steele A.D."/>
            <person name="Gui C."/>
            <person name="Meng S."/>
            <person name="Li G."/>
            <person name="Viehrig K."/>
            <person name="Ye F."/>
            <person name="Su P."/>
            <person name="Kiefer A.F."/>
            <person name="Nichols A."/>
            <person name="Cepeda A.J."/>
            <person name="Yan W."/>
            <person name="Fan B."/>
            <person name="Jiang Y."/>
            <person name="Adhikari A."/>
            <person name="Zheng C.-J."/>
            <person name="Schuster L."/>
            <person name="Cowan T.M."/>
            <person name="Smanski M.J."/>
            <person name="Chevrette M.G."/>
            <person name="De Carvalho L.P.S."/>
            <person name="Shen B."/>
        </authorList>
    </citation>
    <scope>NUCLEOTIDE SEQUENCE [LARGE SCALE GENOMIC DNA]</scope>
    <source>
        <strain evidence="3 4">NPDC053399</strain>
    </source>
</reference>
<proteinExistence type="predicted"/>
<protein>
    <submittedName>
        <fullName evidence="3">Pyridoxamine 5'-phosphate oxidase family protein</fullName>
    </submittedName>
</protein>
<dbReference type="Proteomes" id="UP001614394">
    <property type="component" value="Unassembled WGS sequence"/>
</dbReference>
<feature type="domain" description="Pyridoxamine 5'-phosphate oxidase N-terminal" evidence="2">
    <location>
        <begin position="9"/>
        <end position="101"/>
    </location>
</feature>
<sequence>MTHDDLASHAQAIIDANLYLVLGTVDPDGRPWTSPVYFAPAGDREFYWLSATDAQHSRHLAERPQVSIVVFDSTVAPYHGRAVYALGEAREMSGSDVDRALEAYPRPGGGGVTSFTREDVTAPAPYRLYRATVSDLWVLCPREPGQPCPLHGRTTDHRALVPMA</sequence>
<dbReference type="Pfam" id="PF01243">
    <property type="entry name" value="PNPOx_N"/>
    <property type="match status" value="1"/>
</dbReference>
<evidence type="ECO:0000256" key="1">
    <source>
        <dbReference type="ARBA" id="ARBA00023002"/>
    </source>
</evidence>
<keyword evidence="4" id="KW-1185">Reference proteome</keyword>
<dbReference type="RefSeq" id="WP_399651911.1">
    <property type="nucleotide sequence ID" value="NZ_JBITYG010000006.1"/>
</dbReference>
<dbReference type="InterPro" id="IPR012349">
    <property type="entry name" value="Split_barrel_FMN-bd"/>
</dbReference>
<dbReference type="PANTHER" id="PTHR35176:SF6">
    <property type="entry name" value="HEME OXYGENASE HI_0854-RELATED"/>
    <property type="match status" value="1"/>
</dbReference>
<dbReference type="EMBL" id="JBITYG010000006">
    <property type="protein sequence ID" value="MFI9103217.1"/>
    <property type="molecule type" value="Genomic_DNA"/>
</dbReference>
<dbReference type="PANTHER" id="PTHR35176">
    <property type="entry name" value="HEME OXYGENASE HI_0854-RELATED"/>
    <property type="match status" value="1"/>
</dbReference>
<comment type="caution">
    <text evidence="3">The sequence shown here is derived from an EMBL/GenBank/DDBJ whole genome shotgun (WGS) entry which is preliminary data.</text>
</comment>